<dbReference type="Proteomes" id="UP000054485">
    <property type="component" value="Unassembled WGS sequence"/>
</dbReference>
<evidence type="ECO:0000313" key="1">
    <source>
        <dbReference type="EMBL" id="KIK46279.1"/>
    </source>
</evidence>
<sequence>MTRADSINLNTTEAGLVDVQSKVNASGIRYVKNSGTCETTPNVTQISGYIDIETNMFMVCLCALCYRCRLTSNTVVLIFRV</sequence>
<dbReference type="EMBL" id="KN835161">
    <property type="protein sequence ID" value="KIK46279.1"/>
    <property type="molecule type" value="Genomic_DNA"/>
</dbReference>
<protein>
    <submittedName>
        <fullName evidence="1">Uncharacterized protein</fullName>
    </submittedName>
</protein>
<dbReference type="AlphaFoldDB" id="A0A0D0B920"/>
<name>A0A0D0B920_9AGAM</name>
<gene>
    <name evidence="1" type="ORF">CY34DRAFT_800623</name>
</gene>
<evidence type="ECO:0000313" key="2">
    <source>
        <dbReference type="Proteomes" id="UP000054485"/>
    </source>
</evidence>
<dbReference type="HOGENOM" id="CLU_2575446_0_0_1"/>
<dbReference type="OrthoDB" id="2676572at2759"/>
<reference evidence="2" key="2">
    <citation type="submission" date="2015-01" db="EMBL/GenBank/DDBJ databases">
        <title>Evolutionary Origins and Diversification of the Mycorrhizal Mutualists.</title>
        <authorList>
            <consortium name="DOE Joint Genome Institute"/>
            <consortium name="Mycorrhizal Genomics Consortium"/>
            <person name="Kohler A."/>
            <person name="Kuo A."/>
            <person name="Nagy L.G."/>
            <person name="Floudas D."/>
            <person name="Copeland A."/>
            <person name="Barry K.W."/>
            <person name="Cichocki N."/>
            <person name="Veneault-Fourrey C."/>
            <person name="LaButti K."/>
            <person name="Lindquist E.A."/>
            <person name="Lipzen A."/>
            <person name="Lundell T."/>
            <person name="Morin E."/>
            <person name="Murat C."/>
            <person name="Riley R."/>
            <person name="Ohm R."/>
            <person name="Sun H."/>
            <person name="Tunlid A."/>
            <person name="Henrissat B."/>
            <person name="Grigoriev I.V."/>
            <person name="Hibbett D.S."/>
            <person name="Martin F."/>
        </authorList>
    </citation>
    <scope>NUCLEOTIDE SEQUENCE [LARGE SCALE GENOMIC DNA]</scope>
    <source>
        <strain evidence="2">UH-Slu-Lm8-n1</strain>
    </source>
</reference>
<organism evidence="1 2">
    <name type="scientific">Suillus luteus UH-Slu-Lm8-n1</name>
    <dbReference type="NCBI Taxonomy" id="930992"/>
    <lineage>
        <taxon>Eukaryota</taxon>
        <taxon>Fungi</taxon>
        <taxon>Dikarya</taxon>
        <taxon>Basidiomycota</taxon>
        <taxon>Agaricomycotina</taxon>
        <taxon>Agaricomycetes</taxon>
        <taxon>Agaricomycetidae</taxon>
        <taxon>Boletales</taxon>
        <taxon>Suillineae</taxon>
        <taxon>Suillaceae</taxon>
        <taxon>Suillus</taxon>
    </lineage>
</organism>
<accession>A0A0D0B920</accession>
<reference evidence="1 2" key="1">
    <citation type="submission" date="2014-04" db="EMBL/GenBank/DDBJ databases">
        <authorList>
            <consortium name="DOE Joint Genome Institute"/>
            <person name="Kuo A."/>
            <person name="Ruytinx J."/>
            <person name="Rineau F."/>
            <person name="Colpaert J."/>
            <person name="Kohler A."/>
            <person name="Nagy L.G."/>
            <person name="Floudas D."/>
            <person name="Copeland A."/>
            <person name="Barry K.W."/>
            <person name="Cichocki N."/>
            <person name="Veneault-Fourrey C."/>
            <person name="LaButti K."/>
            <person name="Lindquist E.A."/>
            <person name="Lipzen A."/>
            <person name="Lundell T."/>
            <person name="Morin E."/>
            <person name="Murat C."/>
            <person name="Sun H."/>
            <person name="Tunlid A."/>
            <person name="Henrissat B."/>
            <person name="Grigoriev I.V."/>
            <person name="Hibbett D.S."/>
            <person name="Martin F."/>
            <person name="Nordberg H.P."/>
            <person name="Cantor M.N."/>
            <person name="Hua S.X."/>
        </authorList>
    </citation>
    <scope>NUCLEOTIDE SEQUENCE [LARGE SCALE GENOMIC DNA]</scope>
    <source>
        <strain evidence="1 2">UH-Slu-Lm8-n1</strain>
    </source>
</reference>
<proteinExistence type="predicted"/>
<dbReference type="InParanoid" id="A0A0D0B920"/>
<keyword evidence="2" id="KW-1185">Reference proteome</keyword>